<evidence type="ECO:0000256" key="1">
    <source>
        <dbReference type="SAM" id="SignalP"/>
    </source>
</evidence>
<keyword evidence="1" id="KW-0732">Signal</keyword>
<accession>A0A6G8F1P1</accession>
<dbReference type="EMBL" id="MN990733">
    <property type="protein sequence ID" value="QIM10136.1"/>
    <property type="molecule type" value="Genomic_DNA"/>
</dbReference>
<reference evidence="2" key="1">
    <citation type="journal article" date="2020" name="J. ISSAAS">
        <title>Lactobacilli and other gastrointestinal microbiota of Peromyscus leucopus, reservoir host for agents of Lyme disease and other zoonoses in North America.</title>
        <authorList>
            <person name="Milovic A."/>
            <person name="Bassam K."/>
            <person name="Shao H."/>
            <person name="Chatzistamou I."/>
            <person name="Tufts D.M."/>
            <person name="Diuk-Wasser M."/>
            <person name="Barbour A.G."/>
        </authorList>
    </citation>
    <scope>NUCLEOTIDE SEQUENCE</scope>
    <source>
        <strain evidence="2">LL70</strain>
    </source>
</reference>
<dbReference type="AlphaFoldDB" id="A0A6G8F1P1"/>
<protein>
    <submittedName>
        <fullName evidence="2">Collagen-binding protein</fullName>
    </submittedName>
</protein>
<proteinExistence type="predicted"/>
<sequence length="976" mass="113079">MIKRTLFCLLALLAFSGAISAGTPKETKDGKQRTFRLWGHVKDGFTKVGIPDVKITLMRADSTVIDTCTVNCNWSDTWNKDYWFYFDRPAVPSRFIIKATHPDYEPCFVNYDVKHVGRNTYFDAPWHFMKRRTKRDSLDATLDEVVVKGSRVKLTYKGDTLVFDASAFKLSEGSMLDALIRQLPGVKLDDDGVITVNGRKVDFLTLNGKDFFKGDNKVMLENLPYYTVSDIKVHEKKTEKSEYMGRNIEQPDYVMDVNLKREYRKNYIANAEAGGATEGRYLGRGFGSRITDHSNVSAYVNFNNINESRTPSGSGDWSPSNAPVGRQTTKTAGMNMEIDDKDKRYKETLSARYNHTTDHSTHSSRMTRFLPDGNTYSLNDNNTLNKRHSFSLNNTFILKKPFWFRSTTEVSAGGYDQNSRARSSSLSAETSRYGEASAALDTLFLPDMPAELRRSLTNRMLTLAYNTQDNFSVYQRLELNKKLSWGDNIEFEVNGQYNEYNTEYNSDTRLDYFNSTTPADYRNVFQDSPSKNYRWEARGEYYLNFLSGWTWRLYSLFNQENNDDTNDQYRFERLDGWQNGLHPLGTLPEDEALLRQAWSAYDSNHKNRMTRNSQSGLHFYYDKRTDSASTWLRFHLPLYVRSEKLAFRQGVVDTCVNRNRTFLDGNINMNLWRDHWKHNVSANFNHRAILPDLYNNIDLRDDRDPLSVTLGNPNLKTEHLWSLNGRYYYKAKSRMLSLWTYLGGEYRANPVLQGYGYNRRTGAYTYQKQNGDYLWSYNISAGVRLNFDKAQRWSLDQQCGYGRGRGQMFQLSDGAEQAQLYGIGSYSITSYTNLRYNKGTFNTGINCYTTYVKSRYDTPTPTENGSTYLQLNYNIQYTIPVLELQVSTQFGYYHNNSSVEGMPPQDNTVWNIYLSRALLKDKSVVLKLCAFDIFDNVSHYQYEGTADYFNIHKMDRLNRYIMMSVAWSFKAKPKKS</sequence>
<gene>
    <name evidence="2" type="ORF">Prevot485_2350</name>
</gene>
<keyword evidence="2" id="KW-0176">Collagen</keyword>
<name>A0A6G8F1P1_9BACT</name>
<feature type="signal peptide" evidence="1">
    <location>
        <begin position="1"/>
        <end position="21"/>
    </location>
</feature>
<feature type="chain" id="PRO_5026124077" evidence="1">
    <location>
        <begin position="22"/>
        <end position="976"/>
    </location>
</feature>
<organism evidence="2">
    <name type="scientific">uncultured Prevotella sp</name>
    <dbReference type="NCBI Taxonomy" id="159272"/>
    <lineage>
        <taxon>Bacteria</taxon>
        <taxon>Pseudomonadati</taxon>
        <taxon>Bacteroidota</taxon>
        <taxon>Bacteroidia</taxon>
        <taxon>Bacteroidales</taxon>
        <taxon>Prevotellaceae</taxon>
        <taxon>Prevotella</taxon>
        <taxon>environmental samples</taxon>
    </lineage>
</organism>
<evidence type="ECO:0000313" key="2">
    <source>
        <dbReference type="EMBL" id="QIM10136.1"/>
    </source>
</evidence>
<dbReference type="SUPFAM" id="SSF56935">
    <property type="entry name" value="Porins"/>
    <property type="match status" value="1"/>
</dbReference>